<accession>A0A6L2NHR0</accession>
<dbReference type="AlphaFoldDB" id="A0A6L2NHR0"/>
<feature type="compositionally biased region" description="Acidic residues" evidence="1">
    <location>
        <begin position="45"/>
        <end position="56"/>
    </location>
</feature>
<proteinExistence type="predicted"/>
<dbReference type="EMBL" id="BKCJ010009135">
    <property type="protein sequence ID" value="GEU85570.1"/>
    <property type="molecule type" value="Genomic_DNA"/>
</dbReference>
<gene>
    <name evidence="2" type="ORF">Tci_057548</name>
</gene>
<feature type="region of interest" description="Disordered" evidence="1">
    <location>
        <begin position="27"/>
        <end position="59"/>
    </location>
</feature>
<sequence>MERFLIHLQGLFDPYQAIRTIISRNHTSASPDYSSATPGNTSFDFETEFDPSEDPSEDRSVPLAITSFPNDPCMQIRQAYYATNEESSDSSSSFIISPPPAPVCPHRKARLLQPYEPQPFMQPFRYHPNGMTFIHMARKRVRAPRAPIASPPVLPLPPTTAARQPTILTLMTRLERHEEQINVILNHLDEFPLKRIEKIKYDTEGLDDGRREKTRHDDEVVLTRVRISTLEVLIEDIQVTMALLPPGFLEPLYPGIMDMINAQDIEHMIIPTPPRDTEPPVGSPIPSSPSSMAPKRKSTSAAPTMTQAAIKKLVADSVAAALEAQAAIMENTDNTNRNIRESETTVARKCSYKEFISCNPFYFKGTEGAVGLIR</sequence>
<feature type="region of interest" description="Disordered" evidence="1">
    <location>
        <begin position="273"/>
        <end position="302"/>
    </location>
</feature>
<feature type="compositionally biased region" description="Polar residues" evidence="1">
    <location>
        <begin position="27"/>
        <end position="44"/>
    </location>
</feature>
<name>A0A6L2NHR0_TANCI</name>
<evidence type="ECO:0000256" key="1">
    <source>
        <dbReference type="SAM" id="MobiDB-lite"/>
    </source>
</evidence>
<protein>
    <recommendedName>
        <fullName evidence="3">Reverse transcriptase domain-containing protein</fullName>
    </recommendedName>
</protein>
<evidence type="ECO:0000313" key="2">
    <source>
        <dbReference type="EMBL" id="GEU85570.1"/>
    </source>
</evidence>
<evidence type="ECO:0008006" key="3">
    <source>
        <dbReference type="Google" id="ProtNLM"/>
    </source>
</evidence>
<organism evidence="2">
    <name type="scientific">Tanacetum cinerariifolium</name>
    <name type="common">Dalmatian daisy</name>
    <name type="synonym">Chrysanthemum cinerariifolium</name>
    <dbReference type="NCBI Taxonomy" id="118510"/>
    <lineage>
        <taxon>Eukaryota</taxon>
        <taxon>Viridiplantae</taxon>
        <taxon>Streptophyta</taxon>
        <taxon>Embryophyta</taxon>
        <taxon>Tracheophyta</taxon>
        <taxon>Spermatophyta</taxon>
        <taxon>Magnoliopsida</taxon>
        <taxon>eudicotyledons</taxon>
        <taxon>Gunneridae</taxon>
        <taxon>Pentapetalae</taxon>
        <taxon>asterids</taxon>
        <taxon>campanulids</taxon>
        <taxon>Asterales</taxon>
        <taxon>Asteraceae</taxon>
        <taxon>Asteroideae</taxon>
        <taxon>Anthemideae</taxon>
        <taxon>Anthemidinae</taxon>
        <taxon>Tanacetum</taxon>
    </lineage>
</organism>
<reference evidence="2" key="1">
    <citation type="journal article" date="2019" name="Sci. Rep.">
        <title>Draft genome of Tanacetum cinerariifolium, the natural source of mosquito coil.</title>
        <authorList>
            <person name="Yamashiro T."/>
            <person name="Shiraishi A."/>
            <person name="Satake H."/>
            <person name="Nakayama K."/>
        </authorList>
    </citation>
    <scope>NUCLEOTIDE SEQUENCE</scope>
</reference>
<comment type="caution">
    <text evidence="2">The sequence shown here is derived from an EMBL/GenBank/DDBJ whole genome shotgun (WGS) entry which is preliminary data.</text>
</comment>